<dbReference type="InterPro" id="IPR008265">
    <property type="entry name" value="Lipase_GDSL_AS"/>
</dbReference>
<reference evidence="2 3" key="1">
    <citation type="journal article" date="2020" name="Microorganisms">
        <title>Osmotic Adaptation and Compatible Solute Biosynthesis of Phototrophic Bacteria as Revealed from Genome Analyses.</title>
        <authorList>
            <person name="Imhoff J.F."/>
            <person name="Rahn T."/>
            <person name="Kunzel S."/>
            <person name="Keller A."/>
            <person name="Neulinger S.C."/>
        </authorList>
    </citation>
    <scope>NUCLEOTIDE SEQUENCE [LARGE SCALE GENOMIC DNA]</scope>
    <source>
        <strain evidence="2 3">DSM 6210</strain>
    </source>
</reference>
<dbReference type="RefSeq" id="WP_242475339.1">
    <property type="nucleotide sequence ID" value="NZ_NRRV01000027.1"/>
</dbReference>
<dbReference type="InterPro" id="IPR051532">
    <property type="entry name" value="Ester_Hydrolysis_Enzymes"/>
</dbReference>
<keyword evidence="3" id="KW-1185">Reference proteome</keyword>
<dbReference type="PANTHER" id="PTHR30383">
    <property type="entry name" value="THIOESTERASE 1/PROTEASE 1/LYSOPHOSPHOLIPASE L1"/>
    <property type="match status" value="1"/>
</dbReference>
<dbReference type="PROSITE" id="PS01098">
    <property type="entry name" value="LIPASE_GDSL_SER"/>
    <property type="match status" value="1"/>
</dbReference>
<dbReference type="CDD" id="cd01822">
    <property type="entry name" value="Lysophospholipase_L1_like"/>
    <property type="match status" value="1"/>
</dbReference>
<comment type="caution">
    <text evidence="2">The sequence shown here is derived from an EMBL/GenBank/DDBJ whole genome shotgun (WGS) entry which is preliminary data.</text>
</comment>
<dbReference type="Pfam" id="PF13472">
    <property type="entry name" value="Lipase_GDSL_2"/>
    <property type="match status" value="1"/>
</dbReference>
<dbReference type="InterPro" id="IPR013830">
    <property type="entry name" value="SGNH_hydro"/>
</dbReference>
<evidence type="ECO:0000259" key="1">
    <source>
        <dbReference type="Pfam" id="PF13472"/>
    </source>
</evidence>
<name>A0ABS1CHY2_9GAMM</name>
<dbReference type="InterPro" id="IPR036514">
    <property type="entry name" value="SGNH_hydro_sf"/>
</dbReference>
<dbReference type="Gene3D" id="3.40.50.1110">
    <property type="entry name" value="SGNH hydrolase"/>
    <property type="match status" value="1"/>
</dbReference>
<protein>
    <submittedName>
        <fullName evidence="2">Arylesterase</fullName>
    </submittedName>
</protein>
<evidence type="ECO:0000313" key="3">
    <source>
        <dbReference type="Proteomes" id="UP000748752"/>
    </source>
</evidence>
<dbReference type="EMBL" id="NRRV01000027">
    <property type="protein sequence ID" value="MBK1631536.1"/>
    <property type="molecule type" value="Genomic_DNA"/>
</dbReference>
<evidence type="ECO:0000313" key="2">
    <source>
        <dbReference type="EMBL" id="MBK1631536.1"/>
    </source>
</evidence>
<organism evidence="2 3">
    <name type="scientific">Thiohalocapsa halophila</name>
    <dbReference type="NCBI Taxonomy" id="69359"/>
    <lineage>
        <taxon>Bacteria</taxon>
        <taxon>Pseudomonadati</taxon>
        <taxon>Pseudomonadota</taxon>
        <taxon>Gammaproteobacteria</taxon>
        <taxon>Chromatiales</taxon>
        <taxon>Chromatiaceae</taxon>
        <taxon>Thiohalocapsa</taxon>
    </lineage>
</organism>
<feature type="domain" description="SGNH hydrolase-type esterase" evidence="1">
    <location>
        <begin position="14"/>
        <end position="173"/>
    </location>
</feature>
<gene>
    <name evidence="2" type="ORF">CKO31_12435</name>
</gene>
<proteinExistence type="predicted"/>
<sequence>MSTVGAAAPPRVLVLGDSLSAGFGTALDQGWVSLLKQRIDAEGLPHQVVNASISGETTAGGRSRLPALLAEHTPAVVVIELGANDGLRGFPPKRIAGALTVLVEQAQAAGARVLLIGVRLPPNYGSAYAEQFQQLYVEVAEDTGAALVPRLLAGVAEDRALMQADGLHPTAAAQPQLLENVWPQLLPLLEATAQADAGT</sequence>
<dbReference type="Proteomes" id="UP000748752">
    <property type="component" value="Unassembled WGS sequence"/>
</dbReference>
<accession>A0ABS1CHY2</accession>
<dbReference type="SUPFAM" id="SSF52266">
    <property type="entry name" value="SGNH hydrolase"/>
    <property type="match status" value="1"/>
</dbReference>
<dbReference type="PANTHER" id="PTHR30383:SF24">
    <property type="entry name" value="THIOESTERASE 1_PROTEASE 1_LYSOPHOSPHOLIPASE L1"/>
    <property type="match status" value="1"/>
</dbReference>